<dbReference type="EMBL" id="JAKVIN010000001">
    <property type="protein sequence ID" value="MCJ8148287.1"/>
    <property type="molecule type" value="Genomic_DNA"/>
</dbReference>
<dbReference type="PANTHER" id="PTHR45138:SF9">
    <property type="entry name" value="DIGUANYLATE CYCLASE DGCM-RELATED"/>
    <property type="match status" value="1"/>
</dbReference>
<dbReference type="Proteomes" id="UP001201844">
    <property type="component" value="Unassembled WGS sequence"/>
</dbReference>
<evidence type="ECO:0000259" key="3">
    <source>
        <dbReference type="PROSITE" id="PS50887"/>
    </source>
</evidence>
<organism evidence="4 5">
    <name type="scientific">Shinella sedimenti</name>
    <dbReference type="NCBI Taxonomy" id="2919913"/>
    <lineage>
        <taxon>Bacteria</taxon>
        <taxon>Pseudomonadati</taxon>
        <taxon>Pseudomonadota</taxon>
        <taxon>Alphaproteobacteria</taxon>
        <taxon>Hyphomicrobiales</taxon>
        <taxon>Rhizobiaceae</taxon>
        <taxon>Shinella</taxon>
    </lineage>
</organism>
<dbReference type="InterPro" id="IPR029787">
    <property type="entry name" value="Nucleotide_cyclase"/>
</dbReference>
<dbReference type="InterPro" id="IPR050469">
    <property type="entry name" value="Diguanylate_Cyclase"/>
</dbReference>
<comment type="catalytic activity">
    <reaction evidence="2">
        <text>2 GTP = 3',3'-c-di-GMP + 2 diphosphate</text>
        <dbReference type="Rhea" id="RHEA:24898"/>
        <dbReference type="ChEBI" id="CHEBI:33019"/>
        <dbReference type="ChEBI" id="CHEBI:37565"/>
        <dbReference type="ChEBI" id="CHEBI:58805"/>
        <dbReference type="EC" id="2.7.7.65"/>
    </reaction>
</comment>
<dbReference type="EC" id="2.7.7.65" evidence="1"/>
<dbReference type="GO" id="GO:0052621">
    <property type="term" value="F:diguanylate cyclase activity"/>
    <property type="evidence" value="ECO:0007669"/>
    <property type="project" value="UniProtKB-EC"/>
</dbReference>
<name>A0ABT0CI50_9HYPH</name>
<reference evidence="4 5" key="1">
    <citation type="submission" date="2022-02" db="EMBL/GenBank/DDBJ databases">
        <title>Shinella B3.7 sp. nov., isolated from Sediment (Zhairuo Island).</title>
        <authorList>
            <person name="Chen G."/>
        </authorList>
    </citation>
    <scope>NUCLEOTIDE SEQUENCE [LARGE SCALE GENOMIC DNA]</scope>
    <source>
        <strain evidence="4 5">B3.7</strain>
    </source>
</reference>
<evidence type="ECO:0000256" key="2">
    <source>
        <dbReference type="ARBA" id="ARBA00034247"/>
    </source>
</evidence>
<sequence>MSENIPQGWIEHGGETPLETILPPALLRDSTTTGLILSGLEASGVAFALFSPDDELSYGSTAFKLLFDVQPDARTFADIMRHCYLERVGPKMDAPIEDFLAMARTKRRSSPQRVFEIETSDERWLQADETLLPGGWLWHVFTDITLLKSHEQVLQRAHEAARHAADTDQLTGLFNRRAAMERVDAAMQHAFNNCTPLSLALIDLDHFKSINDRYGHARGDDVLRHFAATGRQHLRGGDMLARVGGEEFLVLMPNTSLSEATAAMERLRRHLPREEPQPGLDCTYTMSAGVAEYCGNAADDLFERADRALYRAKHLGRDRIERAES</sequence>
<protein>
    <recommendedName>
        <fullName evidence="1">diguanylate cyclase</fullName>
        <ecNumber evidence="1">2.7.7.65</ecNumber>
    </recommendedName>
</protein>
<evidence type="ECO:0000256" key="1">
    <source>
        <dbReference type="ARBA" id="ARBA00012528"/>
    </source>
</evidence>
<proteinExistence type="predicted"/>
<comment type="caution">
    <text evidence="4">The sequence shown here is derived from an EMBL/GenBank/DDBJ whole genome shotgun (WGS) entry which is preliminary data.</text>
</comment>
<keyword evidence="4" id="KW-0548">Nucleotidyltransferase</keyword>
<evidence type="ECO:0000313" key="4">
    <source>
        <dbReference type="EMBL" id="MCJ8148287.1"/>
    </source>
</evidence>
<dbReference type="PROSITE" id="PS50887">
    <property type="entry name" value="GGDEF"/>
    <property type="match status" value="1"/>
</dbReference>
<dbReference type="NCBIfam" id="TIGR00254">
    <property type="entry name" value="GGDEF"/>
    <property type="match status" value="1"/>
</dbReference>
<dbReference type="Pfam" id="PF00990">
    <property type="entry name" value="GGDEF"/>
    <property type="match status" value="1"/>
</dbReference>
<dbReference type="InterPro" id="IPR000160">
    <property type="entry name" value="GGDEF_dom"/>
</dbReference>
<dbReference type="Gene3D" id="3.30.70.270">
    <property type="match status" value="1"/>
</dbReference>
<dbReference type="SUPFAM" id="SSF55073">
    <property type="entry name" value="Nucleotide cyclase"/>
    <property type="match status" value="1"/>
</dbReference>
<feature type="domain" description="GGDEF" evidence="3">
    <location>
        <begin position="195"/>
        <end position="325"/>
    </location>
</feature>
<dbReference type="CDD" id="cd01949">
    <property type="entry name" value="GGDEF"/>
    <property type="match status" value="1"/>
</dbReference>
<dbReference type="PANTHER" id="PTHR45138">
    <property type="entry name" value="REGULATORY COMPONENTS OF SENSORY TRANSDUCTION SYSTEM"/>
    <property type="match status" value="1"/>
</dbReference>
<gene>
    <name evidence="4" type="ORF">MKI86_03970</name>
</gene>
<dbReference type="SMART" id="SM00267">
    <property type="entry name" value="GGDEF"/>
    <property type="match status" value="1"/>
</dbReference>
<dbReference type="InterPro" id="IPR043128">
    <property type="entry name" value="Rev_trsase/Diguanyl_cyclase"/>
</dbReference>
<accession>A0ABT0CI50</accession>
<keyword evidence="5" id="KW-1185">Reference proteome</keyword>
<keyword evidence="4" id="KW-0808">Transferase</keyword>
<evidence type="ECO:0000313" key="5">
    <source>
        <dbReference type="Proteomes" id="UP001201844"/>
    </source>
</evidence>
<dbReference type="RefSeq" id="WP_241597575.1">
    <property type="nucleotide sequence ID" value="NZ_JAKVIN010000001.1"/>
</dbReference>